<dbReference type="EMBL" id="VSSQ01019507">
    <property type="protein sequence ID" value="MPM63596.1"/>
    <property type="molecule type" value="Genomic_DNA"/>
</dbReference>
<proteinExistence type="predicted"/>
<name>A0A645BER0_9ZZZZ</name>
<sequence length="99" mass="11279">MQRDKARSGDAYALPRASFEQAGNSVVTIEPRTRPRIYYENLFNGVELAKCEMCDRPFTKNGNAQKFCGPDCAKAKKRADDNDRYRARKNSQIEKSLEA</sequence>
<feature type="compositionally biased region" description="Basic and acidic residues" evidence="1">
    <location>
        <begin position="78"/>
        <end position="99"/>
    </location>
</feature>
<organism evidence="2">
    <name type="scientific">bioreactor metagenome</name>
    <dbReference type="NCBI Taxonomy" id="1076179"/>
    <lineage>
        <taxon>unclassified sequences</taxon>
        <taxon>metagenomes</taxon>
        <taxon>ecological metagenomes</taxon>
    </lineage>
</organism>
<comment type="caution">
    <text evidence="2">The sequence shown here is derived from an EMBL/GenBank/DDBJ whole genome shotgun (WGS) entry which is preliminary data.</text>
</comment>
<reference evidence="2" key="1">
    <citation type="submission" date="2019-08" db="EMBL/GenBank/DDBJ databases">
        <authorList>
            <person name="Kucharzyk K."/>
            <person name="Murdoch R.W."/>
            <person name="Higgins S."/>
            <person name="Loffler F."/>
        </authorList>
    </citation>
    <scope>NUCLEOTIDE SEQUENCE</scope>
</reference>
<gene>
    <name evidence="2" type="ORF">SDC9_110477</name>
</gene>
<evidence type="ECO:0000256" key="1">
    <source>
        <dbReference type="SAM" id="MobiDB-lite"/>
    </source>
</evidence>
<feature type="region of interest" description="Disordered" evidence="1">
    <location>
        <begin position="75"/>
        <end position="99"/>
    </location>
</feature>
<protein>
    <submittedName>
        <fullName evidence="2">Uncharacterized protein</fullName>
    </submittedName>
</protein>
<dbReference type="AlphaFoldDB" id="A0A645BER0"/>
<evidence type="ECO:0000313" key="2">
    <source>
        <dbReference type="EMBL" id="MPM63596.1"/>
    </source>
</evidence>
<accession>A0A645BER0</accession>